<dbReference type="GO" id="GO:0006281">
    <property type="term" value="P:DNA repair"/>
    <property type="evidence" value="ECO:0007669"/>
    <property type="project" value="UniProtKB-KW"/>
</dbReference>
<dbReference type="EMBL" id="AOMT01000005">
    <property type="protein sequence ID" value="KDN25689.1"/>
    <property type="molecule type" value="Genomic_DNA"/>
</dbReference>
<keyword evidence="8" id="KW-0460">Magnesium</keyword>
<evidence type="ECO:0000256" key="15">
    <source>
        <dbReference type="ARBA" id="ARBA00041979"/>
    </source>
</evidence>
<evidence type="ECO:0000256" key="12">
    <source>
        <dbReference type="ARBA" id="ARBA00038905"/>
    </source>
</evidence>
<dbReference type="InterPro" id="IPR020084">
    <property type="entry name" value="NUDIX_hydrolase_CS"/>
</dbReference>
<evidence type="ECO:0000256" key="5">
    <source>
        <dbReference type="ARBA" id="ARBA00022723"/>
    </source>
</evidence>
<keyword evidence="5" id="KW-0479">Metal-binding</keyword>
<sequence length="342" mass="38292">MTNGNFKVNLDLDSNKTTHVAVAVFRHGDEFLLARRHTHQHQGGKLEFVGGKIEQSESPISALIREVDEELGLDIHGNVITKMGRIWHDYGDKVVCLHVYQVLLTDDQYIDFRDRKLGCDGQEIGFFKREDILSQKQNFPAANAAILAWLTLPDTITISHELRYFNNKTGWLDCYKNLPKNSTLLVRTKDSDNEDLLRLLIAARTDLRLVLSLEDWRKVKDGQNLSLNQIIAIRLTHHELMNINLSELNLPHPPIIASCHDINSLIKANELAKLHPVMALLLSPVKPTATHPDASALGWKVFEELAEVSDVPVIGLGGLSPDDLSDAHKHGAVAVAGIREFL</sequence>
<evidence type="ECO:0000256" key="10">
    <source>
        <dbReference type="ARBA" id="ARBA00035861"/>
    </source>
</evidence>
<organism evidence="18 19">
    <name type="scientific">Moraxella bovoculi 237</name>
    <dbReference type="NCBI Taxonomy" id="743974"/>
    <lineage>
        <taxon>Bacteria</taxon>
        <taxon>Pseudomonadati</taxon>
        <taxon>Pseudomonadota</taxon>
        <taxon>Gammaproteobacteria</taxon>
        <taxon>Moraxellales</taxon>
        <taxon>Moraxellaceae</taxon>
        <taxon>Moraxella</taxon>
    </lineage>
</organism>
<keyword evidence="4" id="KW-0235">DNA replication</keyword>
<comment type="similarity">
    <text evidence="2">Belongs to the Nudix hydrolase family.</text>
</comment>
<name>A0A066UNJ3_9GAMM</name>
<dbReference type="Gene3D" id="3.20.20.70">
    <property type="entry name" value="Aldolase class I"/>
    <property type="match status" value="1"/>
</dbReference>
<dbReference type="SUPFAM" id="SSF55811">
    <property type="entry name" value="Nudix"/>
    <property type="match status" value="1"/>
</dbReference>
<dbReference type="InterPro" id="IPR013785">
    <property type="entry name" value="Aldolase_TIM"/>
</dbReference>
<dbReference type="Gene3D" id="3.90.79.10">
    <property type="entry name" value="Nucleoside Triphosphate Pyrophosphohydrolase"/>
    <property type="match status" value="1"/>
</dbReference>
<evidence type="ECO:0000256" key="6">
    <source>
        <dbReference type="ARBA" id="ARBA00022763"/>
    </source>
</evidence>
<dbReference type="GO" id="GO:0008413">
    <property type="term" value="F:8-oxo-7,8-dihydroguanosine triphosphate pyrophosphatase activity"/>
    <property type="evidence" value="ECO:0007669"/>
    <property type="project" value="TreeGrafter"/>
</dbReference>
<proteinExistence type="inferred from homology"/>
<evidence type="ECO:0000256" key="14">
    <source>
        <dbReference type="ARBA" id="ARBA00041592"/>
    </source>
</evidence>
<keyword evidence="3" id="KW-0515">Mutator protein</keyword>
<dbReference type="Pfam" id="PF02581">
    <property type="entry name" value="TMP-TENI"/>
    <property type="match status" value="1"/>
</dbReference>
<dbReference type="EC" id="3.6.1.55" evidence="12"/>
<dbReference type="InterPro" id="IPR036206">
    <property type="entry name" value="ThiamineP_synth_sf"/>
</dbReference>
<dbReference type="InterPro" id="IPR022998">
    <property type="entry name" value="ThiamineP_synth_TenI"/>
</dbReference>
<dbReference type="OrthoDB" id="9810648at2"/>
<evidence type="ECO:0000313" key="18">
    <source>
        <dbReference type="EMBL" id="KDN25689.1"/>
    </source>
</evidence>
<comment type="catalytic activity">
    <reaction evidence="10">
        <text>8-oxo-dGTP + H2O = 8-oxo-dGMP + diphosphate + H(+)</text>
        <dbReference type="Rhea" id="RHEA:31575"/>
        <dbReference type="ChEBI" id="CHEBI:15377"/>
        <dbReference type="ChEBI" id="CHEBI:15378"/>
        <dbReference type="ChEBI" id="CHEBI:33019"/>
        <dbReference type="ChEBI" id="CHEBI:63224"/>
        <dbReference type="ChEBI" id="CHEBI:77896"/>
        <dbReference type="EC" id="3.6.1.55"/>
    </reaction>
</comment>
<dbReference type="GO" id="GO:0035539">
    <property type="term" value="F:8-oxo-7,8-dihydrodeoxyguanosine triphosphate pyrophosphatase activity"/>
    <property type="evidence" value="ECO:0007669"/>
    <property type="project" value="UniProtKB-EC"/>
</dbReference>
<gene>
    <name evidence="18" type="ORF">MBO_00775</name>
</gene>
<keyword evidence="6" id="KW-0227">DNA damage</keyword>
<evidence type="ECO:0000256" key="1">
    <source>
        <dbReference type="ARBA" id="ARBA00001946"/>
    </source>
</evidence>
<protein>
    <recommendedName>
        <fullName evidence="13">8-oxo-dGTP diphosphatase</fullName>
        <ecNumber evidence="12">3.6.1.55</ecNumber>
    </recommendedName>
    <alternativeName>
        <fullName evidence="16">7,8-dihydro-8-oxoguanine-triphosphatase</fullName>
    </alternativeName>
    <alternativeName>
        <fullName evidence="15">Mutator protein MutT</fullName>
    </alternativeName>
    <alternativeName>
        <fullName evidence="14">dGTP pyrophosphohydrolase</fullName>
    </alternativeName>
</protein>
<reference evidence="18 19" key="1">
    <citation type="journal article" date="2014" name="Genome Announc.">
        <title>Draft Genome Sequence of Moraxella bovoculi Strain 237T (ATCC BAA-1259T) Isolated from a Calf with Infectious Bovine Keratoconjunctivitis.</title>
        <authorList>
            <person name="Calcutt M.J."/>
            <person name="Foecking M.F."/>
            <person name="Martin N.T."/>
            <person name="Mhlanga-Mutangadura T."/>
            <person name="Reilly T.J."/>
        </authorList>
    </citation>
    <scope>NUCLEOTIDE SEQUENCE [LARGE SCALE GENOMIC DNA]</scope>
    <source>
        <strain evidence="18 19">237</strain>
    </source>
</reference>
<dbReference type="InterPro" id="IPR015797">
    <property type="entry name" value="NUDIX_hydrolase-like_dom_sf"/>
</dbReference>
<keyword evidence="7 18" id="KW-0378">Hydrolase</keyword>
<dbReference type="InterPro" id="IPR000086">
    <property type="entry name" value="NUDIX_hydrolase_dom"/>
</dbReference>
<comment type="caution">
    <text evidence="18">The sequence shown here is derived from an EMBL/GenBank/DDBJ whole genome shotgun (WGS) entry which is preliminary data.</text>
</comment>
<comment type="cofactor">
    <cofactor evidence="1">
        <name>Mg(2+)</name>
        <dbReference type="ChEBI" id="CHEBI:18420"/>
    </cofactor>
</comment>
<dbReference type="Pfam" id="PF00293">
    <property type="entry name" value="NUDIX"/>
    <property type="match status" value="1"/>
</dbReference>
<dbReference type="PANTHER" id="PTHR47707:SF1">
    <property type="entry name" value="NUDIX HYDROLASE FAMILY PROTEIN"/>
    <property type="match status" value="1"/>
</dbReference>
<evidence type="ECO:0000256" key="13">
    <source>
        <dbReference type="ARBA" id="ARBA00040794"/>
    </source>
</evidence>
<dbReference type="PROSITE" id="PS51462">
    <property type="entry name" value="NUDIX"/>
    <property type="match status" value="1"/>
</dbReference>
<evidence type="ECO:0000256" key="9">
    <source>
        <dbReference type="ARBA" id="ARBA00023204"/>
    </source>
</evidence>
<keyword evidence="9" id="KW-0234">DNA repair</keyword>
<dbReference type="CDD" id="cd03425">
    <property type="entry name" value="NUDIX_MutT_NudA_like"/>
    <property type="match status" value="1"/>
</dbReference>
<dbReference type="RefSeq" id="WP_052585196.1">
    <property type="nucleotide sequence ID" value="NZ_AOMT01000005.1"/>
</dbReference>
<dbReference type="InterPro" id="IPR047127">
    <property type="entry name" value="MutT-like"/>
</dbReference>
<evidence type="ECO:0000256" key="11">
    <source>
        <dbReference type="ARBA" id="ARBA00036904"/>
    </source>
</evidence>
<dbReference type="eggNOG" id="COG0494">
    <property type="taxonomic scope" value="Bacteria"/>
</dbReference>
<evidence type="ECO:0000259" key="17">
    <source>
        <dbReference type="PROSITE" id="PS51462"/>
    </source>
</evidence>
<dbReference type="PROSITE" id="PS00893">
    <property type="entry name" value="NUDIX_BOX"/>
    <property type="match status" value="1"/>
</dbReference>
<evidence type="ECO:0000256" key="3">
    <source>
        <dbReference type="ARBA" id="ARBA00022457"/>
    </source>
</evidence>
<dbReference type="Proteomes" id="UP000035860">
    <property type="component" value="Unassembled WGS sequence"/>
</dbReference>
<comment type="catalytic activity">
    <reaction evidence="11">
        <text>8-oxo-GTP + H2O = 8-oxo-GMP + diphosphate + H(+)</text>
        <dbReference type="Rhea" id="RHEA:67616"/>
        <dbReference type="ChEBI" id="CHEBI:15377"/>
        <dbReference type="ChEBI" id="CHEBI:15378"/>
        <dbReference type="ChEBI" id="CHEBI:33019"/>
        <dbReference type="ChEBI" id="CHEBI:143553"/>
        <dbReference type="ChEBI" id="CHEBI:145694"/>
    </reaction>
</comment>
<evidence type="ECO:0000256" key="4">
    <source>
        <dbReference type="ARBA" id="ARBA00022705"/>
    </source>
</evidence>
<keyword evidence="19" id="KW-1185">Reference proteome</keyword>
<dbReference type="GO" id="GO:0044715">
    <property type="term" value="F:8-oxo-dGDP phosphatase activity"/>
    <property type="evidence" value="ECO:0007669"/>
    <property type="project" value="TreeGrafter"/>
</dbReference>
<evidence type="ECO:0000256" key="8">
    <source>
        <dbReference type="ARBA" id="ARBA00022842"/>
    </source>
</evidence>
<dbReference type="GO" id="GO:0044716">
    <property type="term" value="F:8-oxo-GDP phosphatase activity"/>
    <property type="evidence" value="ECO:0007669"/>
    <property type="project" value="TreeGrafter"/>
</dbReference>
<dbReference type="eggNOG" id="COG0352">
    <property type="taxonomic scope" value="Bacteria"/>
</dbReference>
<dbReference type="GO" id="GO:0009228">
    <property type="term" value="P:thiamine biosynthetic process"/>
    <property type="evidence" value="ECO:0007669"/>
    <property type="project" value="UniProtKB-KW"/>
</dbReference>
<evidence type="ECO:0000313" key="19">
    <source>
        <dbReference type="Proteomes" id="UP000035860"/>
    </source>
</evidence>
<dbReference type="GO" id="GO:0006260">
    <property type="term" value="P:DNA replication"/>
    <property type="evidence" value="ECO:0007669"/>
    <property type="project" value="UniProtKB-KW"/>
</dbReference>
<dbReference type="SUPFAM" id="SSF51391">
    <property type="entry name" value="Thiamin phosphate synthase"/>
    <property type="match status" value="1"/>
</dbReference>
<feature type="domain" description="Nudix hydrolase" evidence="17">
    <location>
        <begin position="15"/>
        <end position="152"/>
    </location>
</feature>
<dbReference type="PANTHER" id="PTHR47707">
    <property type="entry name" value="8-OXO-DGTP DIPHOSPHATASE"/>
    <property type="match status" value="1"/>
</dbReference>
<dbReference type="AlphaFoldDB" id="A0A066UNJ3"/>
<dbReference type="CDD" id="cd00564">
    <property type="entry name" value="TMP_TenI"/>
    <property type="match status" value="1"/>
</dbReference>
<evidence type="ECO:0000256" key="7">
    <source>
        <dbReference type="ARBA" id="ARBA00022801"/>
    </source>
</evidence>
<evidence type="ECO:0000256" key="2">
    <source>
        <dbReference type="ARBA" id="ARBA00005582"/>
    </source>
</evidence>
<accession>A0A066UNJ3</accession>
<evidence type="ECO:0000256" key="16">
    <source>
        <dbReference type="ARBA" id="ARBA00042798"/>
    </source>
</evidence>
<dbReference type="GO" id="GO:0046872">
    <property type="term" value="F:metal ion binding"/>
    <property type="evidence" value="ECO:0007669"/>
    <property type="project" value="UniProtKB-KW"/>
</dbReference>